<organism evidence="9 10">
    <name type="scientific">Pseudobutyrivibrio ruminis</name>
    <dbReference type="NCBI Taxonomy" id="46206"/>
    <lineage>
        <taxon>Bacteria</taxon>
        <taxon>Bacillati</taxon>
        <taxon>Bacillota</taxon>
        <taxon>Clostridia</taxon>
        <taxon>Lachnospirales</taxon>
        <taxon>Lachnospiraceae</taxon>
        <taxon>Pseudobutyrivibrio</taxon>
    </lineage>
</organism>
<keyword evidence="6" id="KW-0472">Membrane</keyword>
<feature type="transmembrane region" description="Helical" evidence="6">
    <location>
        <begin position="1418"/>
        <end position="1437"/>
    </location>
</feature>
<evidence type="ECO:0000256" key="3">
    <source>
        <dbReference type="ARBA" id="ARBA00022729"/>
    </source>
</evidence>
<feature type="region of interest" description="Disordered" evidence="5">
    <location>
        <begin position="39"/>
        <end position="155"/>
    </location>
</feature>
<dbReference type="InterPro" id="IPR013783">
    <property type="entry name" value="Ig-like_fold"/>
</dbReference>
<dbReference type="EMBL" id="FNZX01000003">
    <property type="protein sequence ID" value="SEK22857.1"/>
    <property type="molecule type" value="Genomic_DNA"/>
</dbReference>
<proteinExistence type="predicted"/>
<feature type="compositionally biased region" description="Low complexity" evidence="5">
    <location>
        <begin position="53"/>
        <end position="73"/>
    </location>
</feature>
<feature type="compositionally biased region" description="Basic and acidic residues" evidence="5">
    <location>
        <begin position="98"/>
        <end position="125"/>
    </location>
</feature>
<sequence>MKKNRLLNRTLSFGLALALFLSSPASVYAEGIDNASTETILENISEEADASDGGESSGSESTTASEGTNSETGSESKDSDQVSSGASTSENDSNSDEQVNKGETPESSDKTADDAEADADKKAEAEAEADADKDTEDDDEEITYDYESNNDGTHLKKWVDKDGEAHEETEDCEFGEDGKCVHCGYEKEEEDEEITLQDEDGLVTITAKKSVLNGAKNVKVEEITVETDEEQYNEMSDALDKTTDTETSVIDFIAYDIKLFNKDGDEVEPKGEVNVVFNNLSVDGLDVEEYTTEVYHYEDSDNVDKMENVTPTDDGSTVEMVTDHFSTYIVAVKGNRSDNIFDSKYITIYGSKNLNWKSASEWPDISEHKSNQYDDAYYYATFGSTSYRYFYPLEIRVYIDGSDEPAETLSYAYLVSNSSSTIRENFNITSESYTVSNVKYGYGSSYENAKLYQVANPTSFEEGFYNYLSSDKAYRQSNPHFYPYNLQKNINYLDVYLKQDDLYTISGATLIDYKSYFIAGTTKINNRSVDAFKFSSSGGTINTENNPYEGDNYHFDKCIYQGIASNTYSNTFRLNEAITLNNELFPSESNAQNNSNYKAAAYDVNVQFTQTSDGYYELDSSKYNYEIIKDNGESAKDSITHNAILKRVSNVSSGDGMFTPFGNYHFGMDVPIEFTISSNGKTVVNGKEVDTVFEFSGDDDVFVYIDGDLVLDLGGIHGAVTGSIDFATGKVHVEANSYVTGKGYTNNRKNLRNSDLDLYEIVGKKLSQFSKETHIMHVVYFERGASQSNCKIKYNFSPINNKENYTKSITLEKIWDDNGSTTRPSSLNINVYGTYADNEGVKYVDCAGNSYNDKASSLTTYELTSSEGWTKTISGIPVFYDNDTSKIITWYSEEEDIPRYMQTDYTKTFTGESSVTVDDLIPVPASTAGENIYSHLDIELNAVSDGDDAKSKIIESIKDLDGTDSQVSVIGYYDDNYKWISKTKNVAMSKESDYEWRASQQKLGSNSVIAFYVKYQGTDDYKLVIIDKNSYYVDGARYYKHDSEFTNEHEPYRNIAMYYTGTTRPTEGYVDLSGKNLFTTATIECPVTVSTGKGHYYNSGYGYSYPGLDLVLSPKTIEAVSIEATGNEKHSFTNTISTITLTFRKTVIADDTNPYPNGLYSIKLEKITYEDGQEKAEVVDYDPYTHKVFIGNKEITEVNVTSKQGNINWNPGCKDGIYSIYDNQSVTITGLPAGTYRVTEVGAYNSVDLDWFDTEIVCNGQTTADVTATIDCQDDNNEVDIRNTFKKTYGWKLKKVSASNHTKTLQGAEFKLSSNTITYYGLSGDDGIIVWYTDKTFADDEKVDEVADGIYTLQETKAPKEYARSTETWTVSVEKYQSVEVKKGNVTIAKTDSSNNIIEVEFENEVAYTLPETGGSGVYVYTIGGILLMIAGALLLYKNKNNKSK</sequence>
<keyword evidence="2" id="KW-0964">Secreted</keyword>
<evidence type="ECO:0000313" key="10">
    <source>
        <dbReference type="Proteomes" id="UP000182321"/>
    </source>
</evidence>
<keyword evidence="6" id="KW-0812">Transmembrane</keyword>
<evidence type="ECO:0000256" key="7">
    <source>
        <dbReference type="SAM" id="SignalP"/>
    </source>
</evidence>
<dbReference type="Pfam" id="PF00746">
    <property type="entry name" value="Gram_pos_anchor"/>
    <property type="match status" value="1"/>
</dbReference>
<dbReference type="InterPro" id="IPR041033">
    <property type="entry name" value="SpaA_PFL_dom_1"/>
</dbReference>
<evidence type="ECO:0000259" key="8">
    <source>
        <dbReference type="PROSITE" id="PS50847"/>
    </source>
</evidence>
<dbReference type="Proteomes" id="UP000182321">
    <property type="component" value="Unassembled WGS sequence"/>
</dbReference>
<evidence type="ECO:0000313" key="9">
    <source>
        <dbReference type="EMBL" id="SEK22857.1"/>
    </source>
</evidence>
<accession>A0A1H7FBY8</accession>
<reference evidence="10" key="1">
    <citation type="submission" date="2016-10" db="EMBL/GenBank/DDBJ databases">
        <authorList>
            <person name="Varghese N."/>
        </authorList>
    </citation>
    <scope>NUCLEOTIDE SEQUENCE [LARGE SCALE GENOMIC DNA]</scope>
    <source>
        <strain evidence="10">ACV-9</strain>
    </source>
</reference>
<keyword evidence="3 7" id="KW-0732">Signal</keyword>
<dbReference type="NCBIfam" id="TIGR01167">
    <property type="entry name" value="LPXTG_anchor"/>
    <property type="match status" value="1"/>
</dbReference>
<feature type="domain" description="Gram-positive cocci surface proteins LPxTG" evidence="8">
    <location>
        <begin position="1410"/>
        <end position="1445"/>
    </location>
</feature>
<dbReference type="Pfam" id="PF17802">
    <property type="entry name" value="SpaA"/>
    <property type="match status" value="1"/>
</dbReference>
<dbReference type="PROSITE" id="PS50847">
    <property type="entry name" value="GRAM_POS_ANCHORING"/>
    <property type="match status" value="1"/>
</dbReference>
<keyword evidence="10" id="KW-1185">Reference proteome</keyword>
<feature type="signal peptide" evidence="7">
    <location>
        <begin position="1"/>
        <end position="29"/>
    </location>
</feature>
<gene>
    <name evidence="9" type="ORF">SAMN02910377_00389</name>
</gene>
<feature type="compositionally biased region" description="Polar residues" evidence="5">
    <location>
        <begin position="81"/>
        <end position="92"/>
    </location>
</feature>
<dbReference type="Gene3D" id="2.60.40.10">
    <property type="entry name" value="Immunoglobulins"/>
    <property type="match status" value="1"/>
</dbReference>
<evidence type="ECO:0000256" key="5">
    <source>
        <dbReference type="SAM" id="MobiDB-lite"/>
    </source>
</evidence>
<evidence type="ECO:0000256" key="1">
    <source>
        <dbReference type="ARBA" id="ARBA00022512"/>
    </source>
</evidence>
<evidence type="ECO:0000256" key="2">
    <source>
        <dbReference type="ARBA" id="ARBA00022525"/>
    </source>
</evidence>
<name>A0A1H7FBY8_9FIRM</name>
<keyword evidence="4" id="KW-0572">Peptidoglycan-anchor</keyword>
<feature type="compositionally biased region" description="Acidic residues" evidence="5">
    <location>
        <begin position="126"/>
        <end position="144"/>
    </location>
</feature>
<protein>
    <submittedName>
        <fullName evidence="9">LPXTG-motif cell wall anchor domain-containing protein/fibro-slime domain-containing protein</fullName>
    </submittedName>
</protein>
<evidence type="ECO:0000256" key="4">
    <source>
        <dbReference type="ARBA" id="ARBA00023088"/>
    </source>
</evidence>
<keyword evidence="6" id="KW-1133">Transmembrane helix</keyword>
<keyword evidence="1" id="KW-0134">Cell wall</keyword>
<dbReference type="RefSeq" id="WP_074788874.1">
    <property type="nucleotide sequence ID" value="NZ_FNZX01000003.1"/>
</dbReference>
<evidence type="ECO:0000256" key="6">
    <source>
        <dbReference type="SAM" id="Phobius"/>
    </source>
</evidence>
<feature type="chain" id="PRO_5010340100" evidence="7">
    <location>
        <begin position="30"/>
        <end position="1445"/>
    </location>
</feature>
<dbReference type="InterPro" id="IPR019931">
    <property type="entry name" value="LPXTG_anchor"/>
</dbReference>